<dbReference type="AlphaFoldDB" id="A0A2R7Y742"/>
<evidence type="ECO:0000313" key="2">
    <source>
        <dbReference type="Proteomes" id="UP000244093"/>
    </source>
</evidence>
<comment type="caution">
    <text evidence="1">The sequence shown here is derived from an EMBL/GenBank/DDBJ whole genome shotgun (WGS) entry which is preliminary data.</text>
</comment>
<proteinExistence type="predicted"/>
<dbReference type="EMBL" id="NBVN01000002">
    <property type="protein sequence ID" value="PUA33353.1"/>
    <property type="molecule type" value="Genomic_DNA"/>
</dbReference>
<dbReference type="Proteomes" id="UP000244093">
    <property type="component" value="Unassembled WGS sequence"/>
</dbReference>
<evidence type="ECO:0000313" key="1">
    <source>
        <dbReference type="EMBL" id="PUA33353.1"/>
    </source>
</evidence>
<evidence type="ECO:0008006" key="3">
    <source>
        <dbReference type="Google" id="ProtNLM"/>
    </source>
</evidence>
<sequence length="94" mass="10939">MSTQRSWTAIVLEALKELRAHERAVSVGELYEAVKKIAPAECDDKNAYAHVDRRGRRRVEPRWKRNARDALLKLKRRGMVSREGRNAWRLVSTP</sequence>
<reference evidence="1 2" key="1">
    <citation type="journal article" date="2018" name="Syst. Appl. Microbiol.">
        <title>A new symbiotic nanoarchaeote (Candidatus Nanoclepta minutus) and its host (Zestosphaera tikiterensis gen. nov., sp. nov.) from a New Zealand hot spring.</title>
        <authorList>
            <person name="St John E."/>
            <person name="Liu Y."/>
            <person name="Podar M."/>
            <person name="Stott M.B."/>
            <person name="Meneghin J."/>
            <person name="Chen Z."/>
            <person name="Lagutin K."/>
            <person name="Mitchell K."/>
            <person name="Reysenbach A.L."/>
        </authorList>
    </citation>
    <scope>NUCLEOTIDE SEQUENCE [LARGE SCALE GENOMIC DNA]</scope>
    <source>
        <strain evidence="1">NZ3</strain>
    </source>
</reference>
<accession>A0A2R7Y742</accession>
<organism evidence="1 2">
    <name type="scientific">Zestosphaera tikiterensis</name>
    <dbReference type="NCBI Taxonomy" id="1973259"/>
    <lineage>
        <taxon>Archaea</taxon>
        <taxon>Thermoproteota</taxon>
        <taxon>Thermoprotei</taxon>
        <taxon>Desulfurococcales</taxon>
        <taxon>Desulfurococcaceae</taxon>
        <taxon>Zestosphaera</taxon>
    </lineage>
</organism>
<gene>
    <name evidence="1" type="ORF">B7O98_02695</name>
</gene>
<name>A0A2R7Y742_9CREN</name>
<protein>
    <recommendedName>
        <fullName evidence="3">Restriction system protein Mrr-like N-terminal domain-containing protein</fullName>
    </recommendedName>
</protein>